<organism evidence="2 5">
    <name type="scientific">Streptomyces acidiscabies</name>
    <dbReference type="NCBI Taxonomy" id="42234"/>
    <lineage>
        <taxon>Bacteria</taxon>
        <taxon>Bacillati</taxon>
        <taxon>Actinomycetota</taxon>
        <taxon>Actinomycetes</taxon>
        <taxon>Kitasatosporales</taxon>
        <taxon>Streptomycetaceae</taxon>
        <taxon>Streptomyces</taxon>
    </lineage>
</organism>
<feature type="compositionally biased region" description="Low complexity" evidence="1">
    <location>
        <begin position="429"/>
        <end position="448"/>
    </location>
</feature>
<evidence type="ECO:0000313" key="4">
    <source>
        <dbReference type="Proteomes" id="UP001272987"/>
    </source>
</evidence>
<dbReference type="Proteomes" id="UP001272987">
    <property type="component" value="Unassembled WGS sequence"/>
</dbReference>
<keyword evidence="4" id="KW-1185">Reference proteome</keyword>
<feature type="compositionally biased region" description="Pro residues" evidence="1">
    <location>
        <begin position="417"/>
        <end position="428"/>
    </location>
</feature>
<proteinExistence type="predicted"/>
<dbReference type="EMBL" id="JARAWP010000067">
    <property type="protein sequence ID" value="MDX3026051.1"/>
    <property type="molecule type" value="Genomic_DNA"/>
</dbReference>
<feature type="region of interest" description="Disordered" evidence="1">
    <location>
        <begin position="412"/>
        <end position="448"/>
    </location>
</feature>
<evidence type="ECO:0000313" key="5">
    <source>
        <dbReference type="Proteomes" id="UP001282288"/>
    </source>
</evidence>
<dbReference type="RefSeq" id="WP_010358374.1">
    <property type="nucleotide sequence ID" value="NZ_BCMK01000141.1"/>
</dbReference>
<accession>A0AAP6ELU6</accession>
<protein>
    <submittedName>
        <fullName evidence="2">Uncharacterized protein</fullName>
    </submittedName>
</protein>
<evidence type="ECO:0000313" key="3">
    <source>
        <dbReference type="EMBL" id="MDX3026051.1"/>
    </source>
</evidence>
<comment type="caution">
    <text evidence="2">The sequence shown here is derived from an EMBL/GenBank/DDBJ whole genome shotgun (WGS) entry which is preliminary data.</text>
</comment>
<evidence type="ECO:0000313" key="2">
    <source>
        <dbReference type="EMBL" id="MDX2967414.1"/>
    </source>
</evidence>
<dbReference type="Proteomes" id="UP001282288">
    <property type="component" value="Unassembled WGS sequence"/>
</dbReference>
<dbReference type="EMBL" id="JARAWC010000117">
    <property type="protein sequence ID" value="MDX2967414.1"/>
    <property type="molecule type" value="Genomic_DNA"/>
</dbReference>
<reference evidence="2 4" key="1">
    <citation type="journal article" date="2023" name="Microb. Genom.">
        <title>Mesoterricola silvestris gen. nov., sp. nov., Mesoterricola sediminis sp. nov., Geothrix oryzae sp. nov., Geothrix edaphica sp. nov., Geothrix rubra sp. nov., and Geothrix limicola sp. nov., six novel members of Acidobacteriota isolated from soils.</title>
        <authorList>
            <person name="Weisberg A.J."/>
            <person name="Pearce E."/>
            <person name="Kramer C.G."/>
            <person name="Chang J.H."/>
            <person name="Clarke C.R."/>
        </authorList>
    </citation>
    <scope>NUCLEOTIDE SEQUENCE</scope>
    <source>
        <strain evidence="3 4">NB05-1H</strain>
        <strain evidence="2">NRRL_B-16521</strain>
    </source>
</reference>
<gene>
    <name evidence="2" type="ORF">PV399_48130</name>
    <name evidence="3" type="ORF">PV666_50595</name>
</gene>
<sequence length="448" mass="47991">MSSDVTRFATSIAVQLGWTAAPTSPDGHPLWETDTHLLDVLAQASEAALLTTPGGIEFIVAPRADAEVYRYLVGPLRPTDLPANAVAALAEWEPSSVLVSAAATPDHAADRLRFFLSYWEKLLTRTRAALEPGEAELLDHAFTSFTEAISASLPGSWTSQPLDLTSAAHQRLVHSLWSAGPEPGRRIAASAARAALLSGPRHRVLIVQDTGPYQGIVAAALRPPRPRIAPDSLIPGPDLLALPNDATEAARTIEADLLPSWDRAVFSARTGVLAHALVELRQALDSWDAVSDSYNTSRIPDAGAVLRDARAWDAVQVCLTHAPAVLNGIASVTTGADHLAGPLSRDLRTLDHVREDLRGATRIKRHWAQLIQQATAAEQPFLVEDRNADMWHHAAQLGERGDAVVRVARHVTHRIGSPPPTPKTPAPGPSSTQAPTAPTVPTPVRRSR</sequence>
<dbReference type="GeneID" id="69810964"/>
<name>A0AAP6ELU6_9ACTN</name>
<evidence type="ECO:0000256" key="1">
    <source>
        <dbReference type="SAM" id="MobiDB-lite"/>
    </source>
</evidence>
<dbReference type="AlphaFoldDB" id="A0AAP6ELU6"/>